<dbReference type="PROSITE" id="PS00022">
    <property type="entry name" value="EGF_1"/>
    <property type="match status" value="2"/>
</dbReference>
<feature type="signal peptide" evidence="2">
    <location>
        <begin position="1"/>
        <end position="21"/>
    </location>
</feature>
<keyword evidence="1" id="KW-1015">Disulfide bond</keyword>
<dbReference type="CDD" id="cd00054">
    <property type="entry name" value="EGF_CA"/>
    <property type="match status" value="2"/>
</dbReference>
<feature type="disulfide bond" evidence="1">
    <location>
        <begin position="164"/>
        <end position="173"/>
    </location>
</feature>
<dbReference type="Pfam" id="PF00024">
    <property type="entry name" value="PAN_1"/>
    <property type="match status" value="1"/>
</dbReference>
<evidence type="ECO:0000256" key="1">
    <source>
        <dbReference type="PROSITE-ProRule" id="PRU00076"/>
    </source>
</evidence>
<keyword evidence="2" id="KW-0732">Signal</keyword>
<proteinExistence type="predicted"/>
<dbReference type="InterPro" id="IPR003609">
    <property type="entry name" value="Pan_app"/>
</dbReference>
<feature type="domain" description="EGF-like" evidence="3">
    <location>
        <begin position="136"/>
        <end position="174"/>
    </location>
</feature>
<dbReference type="Gene3D" id="2.10.25.10">
    <property type="entry name" value="Laminin"/>
    <property type="match status" value="2"/>
</dbReference>
<sequence>MARGGAVFIALILQCIAVSLADQNPVPIFISEIGTFLRTEHDAEQESSIFACVQRCVAKSGCKSINYKRQGGGGHNCFLNKKNRREAGEAAIETDKNFVHYDIDYHVQRSEEPEFGTADINVPTVPPLKTAGNSSSGGLCDSNPCENGGTCVEFSAENRYECNCTDSFKGKRCNTSKSSGLCDTNPCQNGGTCVEITDGGKDKYQCNCADTFTGNTCEQAVTNERGKGGPSSNNDYDFELVFQGTADNNAPHMETTVNADFDSSASSNNVQFANTRITKIIIGQDQNSDGSLNTSHPFEGRMSVVNLWESFLSMDNTKDWYNNVVGSYYNPLYKWPQFGNPDNRFGDVRFVSVRSVGRNWRNVTQDEIGIQNTSNVEVKLKTDENGLLVEFNQVSSVPPDQCMTTSADAMLISVPKNWKRIKFQQKFLETQECYAIFGSVPSWSPSEITAPGVEEFDLNQDELWREKFLGVNVDQYSGVNTLCDNTNFWEVNPSNGNTPVAGVSLRRESGANECWDIDLCQMRKV</sequence>
<dbReference type="Pfam" id="PF00008">
    <property type="entry name" value="EGF"/>
    <property type="match status" value="2"/>
</dbReference>
<organism evidence="4 5">
    <name type="scientific">Desmophyllum pertusum</name>
    <dbReference type="NCBI Taxonomy" id="174260"/>
    <lineage>
        <taxon>Eukaryota</taxon>
        <taxon>Metazoa</taxon>
        <taxon>Cnidaria</taxon>
        <taxon>Anthozoa</taxon>
        <taxon>Hexacorallia</taxon>
        <taxon>Scleractinia</taxon>
        <taxon>Caryophylliina</taxon>
        <taxon>Caryophylliidae</taxon>
        <taxon>Desmophyllum</taxon>
    </lineage>
</organism>
<dbReference type="Gene3D" id="2.60.120.200">
    <property type="match status" value="1"/>
</dbReference>
<feature type="disulfide bond" evidence="1">
    <location>
        <begin position="145"/>
        <end position="162"/>
    </location>
</feature>
<reference evidence="4" key="1">
    <citation type="submission" date="2023-01" db="EMBL/GenBank/DDBJ databases">
        <title>Genome assembly of the deep-sea coral Lophelia pertusa.</title>
        <authorList>
            <person name="Herrera S."/>
            <person name="Cordes E."/>
        </authorList>
    </citation>
    <scope>NUCLEOTIDE SEQUENCE</scope>
    <source>
        <strain evidence="4">USNM1676648</strain>
        <tissue evidence="4">Polyp</tissue>
    </source>
</reference>
<dbReference type="OrthoDB" id="5952353at2759"/>
<feature type="disulfide bond" evidence="1">
    <location>
        <begin position="208"/>
        <end position="217"/>
    </location>
</feature>
<accession>A0A9W9Z9L6</accession>
<dbReference type="SUPFAM" id="SSF57414">
    <property type="entry name" value="Hairpin loop containing domain-like"/>
    <property type="match status" value="1"/>
</dbReference>
<feature type="domain" description="EGF-like" evidence="3">
    <location>
        <begin position="178"/>
        <end position="218"/>
    </location>
</feature>
<dbReference type="AlphaFoldDB" id="A0A9W9Z9L6"/>
<keyword evidence="5" id="KW-1185">Reference proteome</keyword>
<protein>
    <submittedName>
        <fullName evidence="4">Calcium ion binding</fullName>
    </submittedName>
</protein>
<comment type="caution">
    <text evidence="1">Lacks conserved residue(s) required for the propagation of feature annotation.</text>
</comment>
<dbReference type="GO" id="GO:0005112">
    <property type="term" value="F:Notch binding"/>
    <property type="evidence" value="ECO:0007669"/>
    <property type="project" value="TreeGrafter"/>
</dbReference>
<evidence type="ECO:0000256" key="2">
    <source>
        <dbReference type="SAM" id="SignalP"/>
    </source>
</evidence>
<evidence type="ECO:0000313" key="5">
    <source>
        <dbReference type="Proteomes" id="UP001163046"/>
    </source>
</evidence>
<feature type="chain" id="PRO_5040815458" evidence="2">
    <location>
        <begin position="22"/>
        <end position="525"/>
    </location>
</feature>
<dbReference type="InterPro" id="IPR050906">
    <property type="entry name" value="Notch_signaling"/>
</dbReference>
<comment type="caution">
    <text evidence="4">The sequence shown here is derived from an EMBL/GenBank/DDBJ whole genome shotgun (WGS) entry which is preliminary data.</text>
</comment>
<dbReference type="PANTHER" id="PTHR24044:SF420">
    <property type="entry name" value="DELTA AND NOTCH-LIKE EPIDERMAL GROWTH FACTOR-RELATED RECEPTOR ISOFORM X1"/>
    <property type="match status" value="1"/>
</dbReference>
<dbReference type="InterPro" id="IPR000742">
    <property type="entry name" value="EGF"/>
</dbReference>
<name>A0A9W9Z9L6_9CNID</name>
<evidence type="ECO:0000259" key="3">
    <source>
        <dbReference type="PROSITE" id="PS50026"/>
    </source>
</evidence>
<evidence type="ECO:0000313" key="4">
    <source>
        <dbReference type="EMBL" id="KAJ7377290.1"/>
    </source>
</evidence>
<dbReference type="PROSITE" id="PS50026">
    <property type="entry name" value="EGF_3"/>
    <property type="match status" value="2"/>
</dbReference>
<gene>
    <name evidence="4" type="primary">TEX14_3</name>
    <name evidence="4" type="ORF">OS493_030102</name>
</gene>
<dbReference type="EMBL" id="MU826381">
    <property type="protein sequence ID" value="KAJ7377290.1"/>
    <property type="molecule type" value="Genomic_DNA"/>
</dbReference>
<dbReference type="SUPFAM" id="SSF57196">
    <property type="entry name" value="EGF/Laminin"/>
    <property type="match status" value="2"/>
</dbReference>
<dbReference type="Proteomes" id="UP001163046">
    <property type="component" value="Unassembled WGS sequence"/>
</dbReference>
<dbReference type="SMART" id="SM00181">
    <property type="entry name" value="EGF"/>
    <property type="match status" value="2"/>
</dbReference>
<dbReference type="PANTHER" id="PTHR24044">
    <property type="entry name" value="NOTCH LIGAND FAMILY MEMBER"/>
    <property type="match status" value="1"/>
</dbReference>
<keyword evidence="1" id="KW-0245">EGF-like domain</keyword>